<reference evidence="1 2" key="1">
    <citation type="submission" date="2017-02" db="EMBL/GenBank/DDBJ databases">
        <authorList>
            <person name="Peterson S.W."/>
        </authorList>
    </citation>
    <scope>NUCLEOTIDE SEQUENCE [LARGE SCALE GENOMIC DNA]</scope>
    <source>
        <strain evidence="1 2">VKM Ac-2059</strain>
    </source>
</reference>
<dbReference type="AlphaFoldDB" id="A0A1T5IB94"/>
<dbReference type="Proteomes" id="UP000190857">
    <property type="component" value="Unassembled WGS sequence"/>
</dbReference>
<dbReference type="EMBL" id="FUZP01000001">
    <property type="protein sequence ID" value="SKC36444.1"/>
    <property type="molecule type" value="Genomic_DNA"/>
</dbReference>
<accession>A0A1T5IB94</accession>
<evidence type="ECO:0000313" key="1">
    <source>
        <dbReference type="EMBL" id="SKC36444.1"/>
    </source>
</evidence>
<proteinExistence type="predicted"/>
<organism evidence="1 2">
    <name type="scientific">Okibacterium fritillariae</name>
    <dbReference type="NCBI Taxonomy" id="123320"/>
    <lineage>
        <taxon>Bacteria</taxon>
        <taxon>Bacillati</taxon>
        <taxon>Actinomycetota</taxon>
        <taxon>Actinomycetes</taxon>
        <taxon>Micrococcales</taxon>
        <taxon>Microbacteriaceae</taxon>
        <taxon>Okibacterium</taxon>
    </lineage>
</organism>
<dbReference type="STRING" id="123320.SAMN06309945_0195"/>
<evidence type="ECO:0000313" key="2">
    <source>
        <dbReference type="Proteomes" id="UP000190857"/>
    </source>
</evidence>
<sequence>MSDSAFAIGSIVRFHQLLSRQSPQETQSAVLQALHNEGFTIETNTYEFEGWNVRYGVIGSNKASTRNAFLLEVVPLLSLVGVGRPFARCAVPVAVRSRGDGAQLLATTVWGHRGDAGTVNLVAKRTKSAIENAAAHLGAEHSSSVPPIDVSAPIDGQSFERLTGWRQQQ</sequence>
<name>A0A1T5IB94_9MICO</name>
<keyword evidence="2" id="KW-1185">Reference proteome</keyword>
<protein>
    <submittedName>
        <fullName evidence="1">Uncharacterized protein</fullName>
    </submittedName>
</protein>
<gene>
    <name evidence="1" type="ORF">SAMN06309945_0195</name>
</gene>
<dbReference type="RefSeq" id="WP_079726438.1">
    <property type="nucleotide sequence ID" value="NZ_FUZP01000001.1"/>
</dbReference>
<dbReference type="OrthoDB" id="5123634at2"/>